<dbReference type="AlphaFoldDB" id="A0A8W8IVT0"/>
<feature type="chain" id="PRO_5042430900" evidence="1">
    <location>
        <begin position="21"/>
        <end position="242"/>
    </location>
</feature>
<organism evidence="2 3">
    <name type="scientific">Magallana gigas</name>
    <name type="common">Pacific oyster</name>
    <name type="synonym">Crassostrea gigas</name>
    <dbReference type="NCBI Taxonomy" id="29159"/>
    <lineage>
        <taxon>Eukaryota</taxon>
        <taxon>Metazoa</taxon>
        <taxon>Spiralia</taxon>
        <taxon>Lophotrochozoa</taxon>
        <taxon>Mollusca</taxon>
        <taxon>Bivalvia</taxon>
        <taxon>Autobranchia</taxon>
        <taxon>Pteriomorphia</taxon>
        <taxon>Ostreida</taxon>
        <taxon>Ostreoidea</taxon>
        <taxon>Ostreidae</taxon>
        <taxon>Magallana</taxon>
    </lineage>
</organism>
<feature type="signal peptide" evidence="1">
    <location>
        <begin position="1"/>
        <end position="20"/>
    </location>
</feature>
<proteinExistence type="predicted"/>
<accession>A0A8W8IVT0</accession>
<dbReference type="Proteomes" id="UP000005408">
    <property type="component" value="Unassembled WGS sequence"/>
</dbReference>
<sequence length="242" mass="26167">MRSSVATLVVTCLTFGYVIGAGPLCLKCQDAASIEECRQQSRAPCGENENCFLRKYTTDNLDIRFEAGCLSKTTCALLNSLTTLGRRSVWGLDLVRPKKDVTNCFQCCGASATDSGPCNSHLCGQVPNTELVTCKVCVGVHDHIASCSREDVCPPTEACYTGIRVVGTEAKYVFGCANKRICRSLAMDSKMKRVIHGDVGLNICDACCVGRNCNEAECFALKKVMKLSDYLSNITSTQQAVV</sequence>
<evidence type="ECO:0000313" key="2">
    <source>
        <dbReference type="EnsemblMetazoa" id="G15796.2:cds"/>
    </source>
</evidence>
<name>A0A8W8IVT0_MAGGI</name>
<dbReference type="EnsemblMetazoa" id="G15796.1">
    <property type="protein sequence ID" value="G15796.1:cds"/>
    <property type="gene ID" value="G15796"/>
</dbReference>
<keyword evidence="1" id="KW-0732">Signal</keyword>
<protein>
    <submittedName>
        <fullName evidence="2">Uncharacterized protein</fullName>
    </submittedName>
</protein>
<dbReference type="EnsemblMetazoa" id="G15796.2">
    <property type="protein sequence ID" value="G15796.2:cds"/>
    <property type="gene ID" value="G15796"/>
</dbReference>
<dbReference type="OMA" id="DDDCNER"/>
<evidence type="ECO:0000313" key="3">
    <source>
        <dbReference type="Proteomes" id="UP000005408"/>
    </source>
</evidence>
<reference evidence="2" key="1">
    <citation type="submission" date="2022-08" db="UniProtKB">
        <authorList>
            <consortium name="EnsemblMetazoa"/>
        </authorList>
    </citation>
    <scope>IDENTIFICATION</scope>
    <source>
        <strain evidence="2">05x7-T-G4-1.051#20</strain>
    </source>
</reference>
<dbReference type="OrthoDB" id="6118119at2759"/>
<keyword evidence="3" id="KW-1185">Reference proteome</keyword>
<evidence type="ECO:0000256" key="1">
    <source>
        <dbReference type="SAM" id="SignalP"/>
    </source>
</evidence>